<keyword evidence="4" id="KW-1185">Reference proteome</keyword>
<feature type="chain" id="PRO_5043628249" evidence="2">
    <location>
        <begin position="19"/>
        <end position="588"/>
    </location>
</feature>
<organism evidence="3 4">
    <name type="scientific">Phodopus roborovskii</name>
    <name type="common">Roborovski's desert hamster</name>
    <name type="synonym">Cricetulus roborovskii</name>
    <dbReference type="NCBI Taxonomy" id="109678"/>
    <lineage>
        <taxon>Eukaryota</taxon>
        <taxon>Metazoa</taxon>
        <taxon>Chordata</taxon>
        <taxon>Craniata</taxon>
        <taxon>Vertebrata</taxon>
        <taxon>Euteleostomi</taxon>
        <taxon>Mammalia</taxon>
        <taxon>Eutheria</taxon>
        <taxon>Euarchontoglires</taxon>
        <taxon>Glires</taxon>
        <taxon>Rodentia</taxon>
        <taxon>Myomorpha</taxon>
        <taxon>Muroidea</taxon>
        <taxon>Cricetidae</taxon>
        <taxon>Cricetinae</taxon>
        <taxon>Phodopus</taxon>
    </lineage>
</organism>
<dbReference type="EMBL" id="CALSGD010000248">
    <property type="protein sequence ID" value="CAH6777039.1"/>
    <property type="molecule type" value="Genomic_DNA"/>
</dbReference>
<name>A0AAU9YRG3_PHORO</name>
<reference evidence="3" key="1">
    <citation type="submission" date="2022-06" db="EMBL/GenBank/DDBJ databases">
        <authorList>
            <person name="Andreotti S."/>
            <person name="Wyler E."/>
        </authorList>
    </citation>
    <scope>NUCLEOTIDE SEQUENCE</scope>
</reference>
<keyword evidence="2" id="KW-0732">Signal</keyword>
<feature type="signal peptide" evidence="2">
    <location>
        <begin position="1"/>
        <end position="18"/>
    </location>
</feature>
<evidence type="ECO:0000313" key="4">
    <source>
        <dbReference type="Proteomes" id="UP001152836"/>
    </source>
</evidence>
<protein>
    <submittedName>
        <fullName evidence="3">Bpifb9b protein</fullName>
    </submittedName>
</protein>
<accession>A0AAU9YRG3</accession>
<feature type="region of interest" description="Disordered" evidence="1">
    <location>
        <begin position="43"/>
        <end position="72"/>
    </location>
</feature>
<evidence type="ECO:0000313" key="3">
    <source>
        <dbReference type="EMBL" id="CAH6777039.1"/>
    </source>
</evidence>
<dbReference type="PANTHER" id="PTHR40142:SF1">
    <property type="entry name" value="BPI FOLD CONTAINING FAMILY B, MEMBER 9B-RELATED"/>
    <property type="match status" value="1"/>
</dbReference>
<dbReference type="AlphaFoldDB" id="A0AAU9YRG3"/>
<gene>
    <name evidence="3" type="primary">Bpifb9b</name>
    <name evidence="3" type="ORF">PHOROB_LOCUS1019</name>
</gene>
<dbReference type="PANTHER" id="PTHR40142">
    <property type="entry name" value="BPI FOLD-CONTAINING FAMILY B, MEMBER 9B-RELATED"/>
    <property type="match status" value="1"/>
</dbReference>
<evidence type="ECO:0000256" key="2">
    <source>
        <dbReference type="SAM" id="SignalP"/>
    </source>
</evidence>
<dbReference type="Proteomes" id="UP001152836">
    <property type="component" value="Unassembled WGS sequence"/>
</dbReference>
<feature type="compositionally biased region" description="Basic and acidic residues" evidence="1">
    <location>
        <begin position="149"/>
        <end position="158"/>
    </location>
</feature>
<proteinExistence type="predicted"/>
<comment type="caution">
    <text evidence="3">The sequence shown here is derived from an EMBL/GenBank/DDBJ whole genome shotgun (WGS) entry which is preliminary data.</text>
</comment>
<evidence type="ECO:0000256" key="1">
    <source>
        <dbReference type="SAM" id="MobiDB-lite"/>
    </source>
</evidence>
<sequence>MWALRALVITLSIQAGTLDLVETPPGVSNLPVAVPNVNTLPLNLPAPPHLKGSTNKQGSPSKKHPAASKGGKCAPAARYFLSSGKLHDYLMNKLPPQIEDIVKCDDVNMAGVLGTLLATLDNSDLLSLLDPTSLLKGAGGLGLDGLLGKGKEGNEDSSKPSSGSKATGGLAQLLPGGSGGLDSLLNLGGDKGSGKGLLKGEGLSSIGKPLHDMVENVDNIKDSVEAKVKEMLPSDLKDPVSDLLNINIKELLLELEVDEVTVDSTDITMAADEIHVHSTVTATIGGKGALGPVVSALQFESILEVTMKIAISSNNTQCVNIDIQDTHIQVNEMHIQLIETVTGTVPLPIPLPLNDVVPIVLSAEMNENLEKSNSCAIVLKDFNNCKNATGLFKYKVQGARISPKGLSILYCVGANFGKRTVPVIGGRLPQDPKNATISVTMSNSMLKILLIYVAKQSSVKMNDLEANITKITYAFQKDKHLRVSYEVAITKDSGDYATGKTQLIISHDSKISKTKLVPSIKVTSSDHRVEPPEAKEEAEGILSEVMKKAWSGFNELYKQMNIPEGVSSFALMNANVKPLKLGELQATN</sequence>
<dbReference type="GO" id="GO:0007608">
    <property type="term" value="P:sensory perception of smell"/>
    <property type="evidence" value="ECO:0007669"/>
    <property type="project" value="InterPro"/>
</dbReference>
<dbReference type="InterPro" id="IPR034433">
    <property type="entry name" value="Vomeromodulin"/>
</dbReference>
<feature type="region of interest" description="Disordered" evidence="1">
    <location>
        <begin position="147"/>
        <end position="170"/>
    </location>
</feature>